<dbReference type="PANTHER" id="PTHR43793:SF2">
    <property type="entry name" value="BIFUNCTIONAL PROTEIN HLDE"/>
    <property type="match status" value="1"/>
</dbReference>
<protein>
    <recommendedName>
        <fullName evidence="3">Cytidyltransferase-like domain-containing protein</fullName>
    </recommendedName>
</protein>
<dbReference type="EMBL" id="PFOB01000001">
    <property type="protein sequence ID" value="PIZ64152.1"/>
    <property type="molecule type" value="Genomic_DNA"/>
</dbReference>
<dbReference type="Gene3D" id="3.40.50.620">
    <property type="entry name" value="HUPs"/>
    <property type="match status" value="1"/>
</dbReference>
<evidence type="ECO:0000259" key="3">
    <source>
        <dbReference type="Pfam" id="PF01467"/>
    </source>
</evidence>
<dbReference type="Pfam" id="PF01467">
    <property type="entry name" value="CTP_transf_like"/>
    <property type="match status" value="1"/>
</dbReference>
<proteinExistence type="predicted"/>
<dbReference type="NCBIfam" id="TIGR00125">
    <property type="entry name" value="cyt_tran_rel"/>
    <property type="match status" value="1"/>
</dbReference>
<reference evidence="5" key="1">
    <citation type="submission" date="2017-09" db="EMBL/GenBank/DDBJ databases">
        <title>Depth-based differentiation of microbial function through sediment-hosted aquifers and enrichment of novel symbionts in the deep terrestrial subsurface.</title>
        <authorList>
            <person name="Probst A.J."/>
            <person name="Ladd B."/>
            <person name="Jarett J.K."/>
            <person name="Geller-Mcgrath D.E."/>
            <person name="Sieber C.M.K."/>
            <person name="Emerson J.B."/>
            <person name="Anantharaman K."/>
            <person name="Thomas B.C."/>
            <person name="Malmstrom R."/>
            <person name="Stieglmeier M."/>
            <person name="Klingl A."/>
            <person name="Woyke T."/>
            <person name="Ryan C.M."/>
            <person name="Banfield J.F."/>
        </authorList>
    </citation>
    <scope>NUCLEOTIDE SEQUENCE [LARGE SCALE GENOMIC DNA]</scope>
</reference>
<dbReference type="InterPro" id="IPR050385">
    <property type="entry name" value="Archaeal_FAD_synthase"/>
</dbReference>
<dbReference type="PANTHER" id="PTHR43793">
    <property type="entry name" value="FAD SYNTHASE"/>
    <property type="match status" value="1"/>
</dbReference>
<evidence type="ECO:0000256" key="1">
    <source>
        <dbReference type="ARBA" id="ARBA00022679"/>
    </source>
</evidence>
<keyword evidence="1" id="KW-0808">Transferase</keyword>
<organism evidence="4 5">
    <name type="scientific">Candidatus Roizmanbacteria bacterium CG_4_10_14_0_2_um_filter_39_13</name>
    <dbReference type="NCBI Taxonomy" id="1974825"/>
    <lineage>
        <taxon>Bacteria</taxon>
        <taxon>Candidatus Roizmaniibacteriota</taxon>
    </lineage>
</organism>
<feature type="domain" description="Cytidyltransferase-like" evidence="3">
    <location>
        <begin position="29"/>
        <end position="136"/>
    </location>
</feature>
<sequence>MKSKIITDRAYIVNLVYNFQSIGKVIVFVHGTFDILHPGHIAFLETAAKFGDILIVGVYNDEVVAEIKGPHNPVTTLHDRMTVLNALTMVGYVIPLERPDQEQIVAQLKPNIFVQKQGSAYQLDTSELEKHKGTIRTIAIAEKYSTSSLMQKIKIASQPR</sequence>
<evidence type="ECO:0000313" key="5">
    <source>
        <dbReference type="Proteomes" id="UP000228503"/>
    </source>
</evidence>
<gene>
    <name evidence="4" type="ORF">COY16_00115</name>
</gene>
<accession>A0A2M7U1Y6</accession>
<name>A0A2M7U1Y6_9BACT</name>
<dbReference type="SUPFAM" id="SSF52374">
    <property type="entry name" value="Nucleotidylyl transferase"/>
    <property type="match status" value="1"/>
</dbReference>
<dbReference type="Proteomes" id="UP000228503">
    <property type="component" value="Unassembled WGS sequence"/>
</dbReference>
<keyword evidence="2" id="KW-0548">Nucleotidyltransferase</keyword>
<evidence type="ECO:0000256" key="2">
    <source>
        <dbReference type="ARBA" id="ARBA00022695"/>
    </source>
</evidence>
<dbReference type="GO" id="GO:0016779">
    <property type="term" value="F:nucleotidyltransferase activity"/>
    <property type="evidence" value="ECO:0007669"/>
    <property type="project" value="UniProtKB-KW"/>
</dbReference>
<evidence type="ECO:0000313" key="4">
    <source>
        <dbReference type="EMBL" id="PIZ64152.1"/>
    </source>
</evidence>
<dbReference type="InterPro" id="IPR004821">
    <property type="entry name" value="Cyt_trans-like"/>
</dbReference>
<comment type="caution">
    <text evidence="4">The sequence shown here is derived from an EMBL/GenBank/DDBJ whole genome shotgun (WGS) entry which is preliminary data.</text>
</comment>
<dbReference type="AlphaFoldDB" id="A0A2M7U1Y6"/>
<dbReference type="InterPro" id="IPR014729">
    <property type="entry name" value="Rossmann-like_a/b/a_fold"/>
</dbReference>